<gene>
    <name evidence="2" type="ORF">BG015_003641</name>
</gene>
<name>A0A9P5RL31_9FUNG</name>
<dbReference type="SUPFAM" id="SSF52540">
    <property type="entry name" value="P-loop containing nucleoside triphosphate hydrolases"/>
    <property type="match status" value="1"/>
</dbReference>
<feature type="non-terminal residue" evidence="2">
    <location>
        <position position="69"/>
    </location>
</feature>
<comment type="caution">
    <text evidence="2">The sequence shown here is derived from an EMBL/GenBank/DDBJ whole genome shotgun (WGS) entry which is preliminary data.</text>
</comment>
<dbReference type="AlphaFoldDB" id="A0A9P5RL31"/>
<accession>A0A9P5RL31</accession>
<protein>
    <recommendedName>
        <fullName evidence="1">G domain-containing protein</fullName>
    </recommendedName>
</protein>
<proteinExistence type="predicted"/>
<dbReference type="InterPro" id="IPR027417">
    <property type="entry name" value="P-loop_NTPase"/>
</dbReference>
<evidence type="ECO:0000313" key="3">
    <source>
        <dbReference type="Proteomes" id="UP000748756"/>
    </source>
</evidence>
<evidence type="ECO:0000313" key="2">
    <source>
        <dbReference type="EMBL" id="KAF9132919.1"/>
    </source>
</evidence>
<evidence type="ECO:0000259" key="1">
    <source>
        <dbReference type="Pfam" id="PF01926"/>
    </source>
</evidence>
<dbReference type="InterPro" id="IPR006073">
    <property type="entry name" value="GTP-bd"/>
</dbReference>
<reference evidence="2" key="1">
    <citation type="journal article" date="2020" name="Fungal Divers.">
        <title>Resolving the Mortierellaceae phylogeny through synthesis of multi-gene phylogenetics and phylogenomics.</title>
        <authorList>
            <person name="Vandepol N."/>
            <person name="Liber J."/>
            <person name="Desiro A."/>
            <person name="Na H."/>
            <person name="Kennedy M."/>
            <person name="Barry K."/>
            <person name="Grigoriev I.V."/>
            <person name="Miller A.N."/>
            <person name="O'Donnell K."/>
            <person name="Stajich J.E."/>
            <person name="Bonito G."/>
        </authorList>
    </citation>
    <scope>NUCLEOTIDE SEQUENCE</scope>
    <source>
        <strain evidence="2">NRRL 6426</strain>
    </source>
</reference>
<feature type="domain" description="G" evidence="1">
    <location>
        <begin position="3"/>
        <end position="62"/>
    </location>
</feature>
<dbReference type="OrthoDB" id="8954335at2759"/>
<organism evidence="2 3">
    <name type="scientific">Linnemannia schmuckeri</name>
    <dbReference type="NCBI Taxonomy" id="64567"/>
    <lineage>
        <taxon>Eukaryota</taxon>
        <taxon>Fungi</taxon>
        <taxon>Fungi incertae sedis</taxon>
        <taxon>Mucoromycota</taxon>
        <taxon>Mortierellomycotina</taxon>
        <taxon>Mortierellomycetes</taxon>
        <taxon>Mortierellales</taxon>
        <taxon>Mortierellaceae</taxon>
        <taxon>Linnemannia</taxon>
    </lineage>
</organism>
<sequence>MTLMFIGNTGVGKSASLNQPRGNFKSGFSERRVVTTNITEKTVDLQGETVVLKNVPGLITPEKEATDRN</sequence>
<dbReference type="Pfam" id="PF01926">
    <property type="entry name" value="MMR_HSR1"/>
    <property type="match status" value="1"/>
</dbReference>
<keyword evidence="3" id="KW-1185">Reference proteome</keyword>
<dbReference type="Gene3D" id="3.40.50.300">
    <property type="entry name" value="P-loop containing nucleotide triphosphate hydrolases"/>
    <property type="match status" value="1"/>
</dbReference>
<dbReference type="GO" id="GO:0005525">
    <property type="term" value="F:GTP binding"/>
    <property type="evidence" value="ECO:0007669"/>
    <property type="project" value="InterPro"/>
</dbReference>
<dbReference type="Proteomes" id="UP000748756">
    <property type="component" value="Unassembled WGS sequence"/>
</dbReference>
<dbReference type="EMBL" id="JAAAUQ010001816">
    <property type="protein sequence ID" value="KAF9132919.1"/>
    <property type="molecule type" value="Genomic_DNA"/>
</dbReference>